<dbReference type="InterPro" id="IPR041492">
    <property type="entry name" value="HAD_2"/>
</dbReference>
<dbReference type="NCBIfam" id="TIGR01662">
    <property type="entry name" value="HAD-SF-IIIA"/>
    <property type="match status" value="1"/>
</dbReference>
<dbReference type="SFLD" id="SFLDS00003">
    <property type="entry name" value="Haloacid_Dehalogenase"/>
    <property type="match status" value="1"/>
</dbReference>
<reference evidence="6 7" key="1">
    <citation type="submission" date="2015-01" db="EMBL/GenBank/DDBJ databases">
        <title>Jeotgalibacillus campisalis genome sequencing.</title>
        <authorList>
            <person name="Goh K.M."/>
            <person name="Chan K.-G."/>
            <person name="Yaakop A.S."/>
            <person name="Ee R."/>
            <person name="Gan H.M."/>
            <person name="Chan C.S."/>
        </authorList>
    </citation>
    <scope>NUCLEOTIDE SEQUENCE [LARGE SCALE GENOMIC DNA]</scope>
    <source>
        <strain evidence="6 7">SF-57</strain>
    </source>
</reference>
<dbReference type="InterPro" id="IPR014772">
    <property type="entry name" value="Munc13_dom-2"/>
</dbReference>
<dbReference type="PRINTS" id="PR00413">
    <property type="entry name" value="HADHALOGNASE"/>
</dbReference>
<evidence type="ECO:0000256" key="1">
    <source>
        <dbReference type="ARBA" id="ARBA00001946"/>
    </source>
</evidence>
<evidence type="ECO:0000256" key="3">
    <source>
        <dbReference type="ARBA" id="ARBA00022801"/>
    </source>
</evidence>
<dbReference type="InterPro" id="IPR023214">
    <property type="entry name" value="HAD_sf"/>
</dbReference>
<evidence type="ECO:0000256" key="4">
    <source>
        <dbReference type="ARBA" id="ARBA00022842"/>
    </source>
</evidence>
<dbReference type="Pfam" id="PF13419">
    <property type="entry name" value="HAD_2"/>
    <property type="match status" value="1"/>
</dbReference>
<dbReference type="PANTHER" id="PTHR46470">
    <property type="entry name" value="N-ACYLNEURAMINATE-9-PHOSPHATASE"/>
    <property type="match status" value="1"/>
</dbReference>
<dbReference type="InterPro" id="IPR006549">
    <property type="entry name" value="HAD-SF_hydro_IIIA"/>
</dbReference>
<dbReference type="Gene3D" id="3.40.50.1000">
    <property type="entry name" value="HAD superfamily/HAD-like"/>
    <property type="match status" value="1"/>
</dbReference>
<dbReference type="GO" id="GO:0016791">
    <property type="term" value="F:phosphatase activity"/>
    <property type="evidence" value="ECO:0007669"/>
    <property type="project" value="TreeGrafter"/>
</dbReference>
<evidence type="ECO:0000313" key="6">
    <source>
        <dbReference type="EMBL" id="KIL52956.1"/>
    </source>
</evidence>
<dbReference type="EMBL" id="JXRR01000001">
    <property type="protein sequence ID" value="KIL52956.1"/>
    <property type="molecule type" value="Genomic_DNA"/>
</dbReference>
<organism evidence="6 7">
    <name type="scientific">Jeotgalibacillus campisalis</name>
    <dbReference type="NCBI Taxonomy" id="220754"/>
    <lineage>
        <taxon>Bacteria</taxon>
        <taxon>Bacillati</taxon>
        <taxon>Bacillota</taxon>
        <taxon>Bacilli</taxon>
        <taxon>Bacillales</taxon>
        <taxon>Caryophanaceae</taxon>
        <taxon>Jeotgalibacillus</taxon>
    </lineage>
</organism>
<dbReference type="PATRIC" id="fig|220754.4.peg.291"/>
<protein>
    <submittedName>
        <fullName evidence="6">L-2-haloalkanoic acid dehalogenase</fullName>
    </submittedName>
</protein>
<comment type="caution">
    <text evidence="6">The sequence shown here is derived from an EMBL/GenBank/DDBJ whole genome shotgun (WGS) entry which is preliminary data.</text>
</comment>
<keyword evidence="4" id="KW-0460">Magnesium</keyword>
<name>A0A0C2W8N6_9BACL</name>
<dbReference type="SUPFAM" id="SSF56784">
    <property type="entry name" value="HAD-like"/>
    <property type="match status" value="1"/>
</dbReference>
<dbReference type="InterPro" id="IPR036412">
    <property type="entry name" value="HAD-like_sf"/>
</dbReference>
<gene>
    <name evidence="6" type="ORF">KR50_02850</name>
</gene>
<accession>A0A0C2W8N6</accession>
<keyword evidence="3" id="KW-0378">Hydrolase</keyword>
<dbReference type="NCBIfam" id="TIGR01549">
    <property type="entry name" value="HAD-SF-IA-v1"/>
    <property type="match status" value="1"/>
</dbReference>
<sequence length="218" mass="25368">MEAILFDLDGTLLDRKSSVQVFLDKQYDRLYPWLKSMEKEAYISRFTELERNGYVWKDKVYQQLIEENEFSRCSSEMLLDDYIEHFQESCIPFEGLHTLLYALRSKGYKLALITNGREKMQMRSIQGLGIELFFDQILISAKEGCAKPDAEIFHRALNRLNVLPQNAVYVGDHIDNDIKAAKRAGLKTIWKKQPPIDDSHADAEIDQLSELIDLIESW</sequence>
<dbReference type="AlphaFoldDB" id="A0A0C2W8N6"/>
<evidence type="ECO:0000259" key="5">
    <source>
        <dbReference type="PROSITE" id="PS51259"/>
    </source>
</evidence>
<keyword evidence="2" id="KW-0479">Metal-binding</keyword>
<evidence type="ECO:0000313" key="7">
    <source>
        <dbReference type="Proteomes" id="UP000031972"/>
    </source>
</evidence>
<dbReference type="RefSeq" id="WP_041053858.1">
    <property type="nucleotide sequence ID" value="NZ_JXRR01000001.1"/>
</dbReference>
<dbReference type="NCBIfam" id="TIGR01509">
    <property type="entry name" value="HAD-SF-IA-v3"/>
    <property type="match status" value="1"/>
</dbReference>
<dbReference type="InterPro" id="IPR006439">
    <property type="entry name" value="HAD-SF_hydro_IA"/>
</dbReference>
<proteinExistence type="predicted"/>
<dbReference type="PROSITE" id="PS51259">
    <property type="entry name" value="MHD2"/>
    <property type="match status" value="1"/>
</dbReference>
<feature type="domain" description="MHD2" evidence="5">
    <location>
        <begin position="1"/>
        <end position="82"/>
    </location>
</feature>
<dbReference type="GO" id="GO:0046872">
    <property type="term" value="F:metal ion binding"/>
    <property type="evidence" value="ECO:0007669"/>
    <property type="project" value="UniProtKB-KW"/>
</dbReference>
<evidence type="ECO:0000256" key="2">
    <source>
        <dbReference type="ARBA" id="ARBA00022723"/>
    </source>
</evidence>
<dbReference type="PANTHER" id="PTHR46470:SF2">
    <property type="entry name" value="GLYCERALDEHYDE 3-PHOSPHATE PHOSPHATASE"/>
    <property type="match status" value="1"/>
</dbReference>
<dbReference type="SFLD" id="SFLDG01129">
    <property type="entry name" value="C1.5:_HAD__Beta-PGM__Phosphata"/>
    <property type="match status" value="1"/>
</dbReference>
<keyword evidence="7" id="KW-1185">Reference proteome</keyword>
<comment type="cofactor">
    <cofactor evidence="1">
        <name>Mg(2+)</name>
        <dbReference type="ChEBI" id="CHEBI:18420"/>
    </cofactor>
</comment>
<dbReference type="InterPro" id="IPR051400">
    <property type="entry name" value="HAD-like_hydrolase"/>
</dbReference>
<dbReference type="GO" id="GO:0044281">
    <property type="term" value="P:small molecule metabolic process"/>
    <property type="evidence" value="ECO:0007669"/>
    <property type="project" value="UniProtKB-ARBA"/>
</dbReference>
<dbReference type="Gene3D" id="1.10.150.520">
    <property type="match status" value="1"/>
</dbReference>
<dbReference type="OrthoDB" id="9802350at2"/>
<dbReference type="Proteomes" id="UP000031972">
    <property type="component" value="Unassembled WGS sequence"/>
</dbReference>